<dbReference type="EMBL" id="CP000473">
    <property type="protein sequence ID" value="ABJ84244.1"/>
    <property type="molecule type" value="Genomic_DNA"/>
</dbReference>
<evidence type="ECO:0000256" key="1">
    <source>
        <dbReference type="ARBA" id="ARBA00022679"/>
    </source>
</evidence>
<protein>
    <submittedName>
        <fullName evidence="3">Methyltransferase type 11</fullName>
    </submittedName>
</protein>
<dbReference type="GO" id="GO:0008757">
    <property type="term" value="F:S-adenosylmethionine-dependent methyltransferase activity"/>
    <property type="evidence" value="ECO:0007669"/>
    <property type="project" value="InterPro"/>
</dbReference>
<dbReference type="AlphaFoldDB" id="Q021W9"/>
<dbReference type="KEGG" id="sus:Acid_3267"/>
<dbReference type="InterPro" id="IPR013216">
    <property type="entry name" value="Methyltransf_11"/>
</dbReference>
<proteinExistence type="predicted"/>
<keyword evidence="1 3" id="KW-0808">Transferase</keyword>
<dbReference type="GO" id="GO:0032259">
    <property type="term" value="P:methylation"/>
    <property type="evidence" value="ECO:0007669"/>
    <property type="project" value="UniProtKB-KW"/>
</dbReference>
<dbReference type="Gene3D" id="3.40.50.150">
    <property type="entry name" value="Vaccinia Virus protein VP39"/>
    <property type="match status" value="1"/>
</dbReference>
<organism evidence="3">
    <name type="scientific">Solibacter usitatus (strain Ellin6076)</name>
    <dbReference type="NCBI Taxonomy" id="234267"/>
    <lineage>
        <taxon>Bacteria</taxon>
        <taxon>Pseudomonadati</taxon>
        <taxon>Acidobacteriota</taxon>
        <taxon>Terriglobia</taxon>
        <taxon>Bryobacterales</taxon>
        <taxon>Solibacteraceae</taxon>
        <taxon>Candidatus Solibacter</taxon>
    </lineage>
</organism>
<dbReference type="InterPro" id="IPR050447">
    <property type="entry name" value="Erg6_SMT_methyltransf"/>
</dbReference>
<dbReference type="eggNOG" id="COG2226">
    <property type="taxonomic scope" value="Bacteria"/>
</dbReference>
<sequence>MSDITTKVREHYSATDLIDRIKSALAKSVAGRHGASDAAACVAQLAPLDQFHTRGILATAELAGAAGVERSTRVLDVGCGIGGPARYLAATFECKVTGLDLSAGFIDAASYLTARCGLSDRVTFQVGDGHHLPFEDAGFDAVFLQHVAMNVEDRAGLYAEVRRMLPVGGRFATYDLVLRDGDVVYPVPWARDASTSFLLSEGDTRTALEQAGFKAVVWQDDTQTALDWFEAAVGGSRPGGLNLGVVMGPDFPALTANLARNLRENRLGVLSAVLTRD</sequence>
<dbReference type="HOGENOM" id="CLU_056366_0_0_0"/>
<dbReference type="OrthoDB" id="114146at2"/>
<feature type="domain" description="Methyltransferase type 11" evidence="2">
    <location>
        <begin position="75"/>
        <end position="172"/>
    </location>
</feature>
<dbReference type="InterPro" id="IPR029063">
    <property type="entry name" value="SAM-dependent_MTases_sf"/>
</dbReference>
<dbReference type="PANTHER" id="PTHR44068">
    <property type="entry name" value="ZGC:194242"/>
    <property type="match status" value="1"/>
</dbReference>
<evidence type="ECO:0000259" key="2">
    <source>
        <dbReference type="Pfam" id="PF08241"/>
    </source>
</evidence>
<name>Q021W9_SOLUE</name>
<evidence type="ECO:0000313" key="3">
    <source>
        <dbReference type="EMBL" id="ABJ84244.1"/>
    </source>
</evidence>
<dbReference type="CDD" id="cd02440">
    <property type="entry name" value="AdoMet_MTases"/>
    <property type="match status" value="1"/>
</dbReference>
<dbReference type="STRING" id="234267.Acid_3267"/>
<keyword evidence="3" id="KW-0489">Methyltransferase</keyword>
<reference evidence="3" key="1">
    <citation type="submission" date="2006-10" db="EMBL/GenBank/DDBJ databases">
        <title>Complete sequence of Solibacter usitatus Ellin6076.</title>
        <authorList>
            <consortium name="US DOE Joint Genome Institute"/>
            <person name="Copeland A."/>
            <person name="Lucas S."/>
            <person name="Lapidus A."/>
            <person name="Barry K."/>
            <person name="Detter J.C."/>
            <person name="Glavina del Rio T."/>
            <person name="Hammon N."/>
            <person name="Israni S."/>
            <person name="Dalin E."/>
            <person name="Tice H."/>
            <person name="Pitluck S."/>
            <person name="Thompson L.S."/>
            <person name="Brettin T."/>
            <person name="Bruce D."/>
            <person name="Han C."/>
            <person name="Tapia R."/>
            <person name="Gilna P."/>
            <person name="Schmutz J."/>
            <person name="Larimer F."/>
            <person name="Land M."/>
            <person name="Hauser L."/>
            <person name="Kyrpides N."/>
            <person name="Mikhailova N."/>
            <person name="Janssen P.H."/>
            <person name="Kuske C.R."/>
            <person name="Richardson P."/>
        </authorList>
    </citation>
    <scope>NUCLEOTIDE SEQUENCE</scope>
    <source>
        <strain evidence="3">Ellin6076</strain>
    </source>
</reference>
<dbReference type="PANTHER" id="PTHR44068:SF11">
    <property type="entry name" value="GERANYL DIPHOSPHATE 2-C-METHYLTRANSFERASE"/>
    <property type="match status" value="1"/>
</dbReference>
<dbReference type="Pfam" id="PF08241">
    <property type="entry name" value="Methyltransf_11"/>
    <property type="match status" value="1"/>
</dbReference>
<accession>Q021W9</accession>
<dbReference type="SUPFAM" id="SSF53335">
    <property type="entry name" value="S-adenosyl-L-methionine-dependent methyltransferases"/>
    <property type="match status" value="1"/>
</dbReference>
<gene>
    <name evidence="3" type="ordered locus">Acid_3267</name>
</gene>
<dbReference type="InParanoid" id="Q021W9"/>